<dbReference type="RefSeq" id="WP_120600581.1">
    <property type="nucleotide sequence ID" value="NZ_JABFJX010000001.1"/>
</dbReference>
<reference evidence="3" key="1">
    <citation type="submission" date="2018-09" db="EMBL/GenBank/DDBJ databases">
        <authorList>
            <person name="Livingstone P.G."/>
            <person name="Whitworth D.E."/>
        </authorList>
    </citation>
    <scope>NUCLEOTIDE SEQUENCE [LARGE SCALE GENOMIC DNA]</scope>
    <source>
        <strain evidence="3">CA043D</strain>
    </source>
</reference>
<proteinExistence type="predicted"/>
<evidence type="ECO:0000313" key="2">
    <source>
        <dbReference type="EMBL" id="RKH07666.1"/>
    </source>
</evidence>
<dbReference type="AlphaFoldDB" id="A0A3A8KJD2"/>
<gene>
    <name evidence="2" type="ORF">D7X32_00915</name>
</gene>
<evidence type="ECO:0000313" key="3">
    <source>
        <dbReference type="Proteomes" id="UP000268313"/>
    </source>
</evidence>
<sequence length="96" mass="10182">MANELPHPTASPRPSRLPMLEDPDHAGLFVIRRIGTLTFLLIAALAAGMGLAGSLVHLTVSVPDAVPPRTESVSLGTYVFRQLQRWSPSRTGGAAP</sequence>
<keyword evidence="1" id="KW-1133">Transmembrane helix</keyword>
<keyword evidence="1" id="KW-0812">Transmembrane</keyword>
<accession>A0A3A8KJD2</accession>
<dbReference type="EMBL" id="RAWE01000002">
    <property type="protein sequence ID" value="RKH07666.1"/>
    <property type="molecule type" value="Genomic_DNA"/>
</dbReference>
<protein>
    <submittedName>
        <fullName evidence="2">Uncharacterized protein</fullName>
    </submittedName>
</protein>
<keyword evidence="3" id="KW-1185">Reference proteome</keyword>
<feature type="transmembrane region" description="Helical" evidence="1">
    <location>
        <begin position="37"/>
        <end position="60"/>
    </location>
</feature>
<keyword evidence="1" id="KW-0472">Membrane</keyword>
<name>A0A3A8KJD2_9BACT</name>
<organism evidence="2 3">
    <name type="scientific">Corallococcus carmarthensis</name>
    <dbReference type="NCBI Taxonomy" id="2316728"/>
    <lineage>
        <taxon>Bacteria</taxon>
        <taxon>Pseudomonadati</taxon>
        <taxon>Myxococcota</taxon>
        <taxon>Myxococcia</taxon>
        <taxon>Myxococcales</taxon>
        <taxon>Cystobacterineae</taxon>
        <taxon>Myxococcaceae</taxon>
        <taxon>Corallococcus</taxon>
    </lineage>
</organism>
<dbReference type="OrthoDB" id="5519764at2"/>
<comment type="caution">
    <text evidence="2">The sequence shown here is derived from an EMBL/GenBank/DDBJ whole genome shotgun (WGS) entry which is preliminary data.</text>
</comment>
<evidence type="ECO:0000256" key="1">
    <source>
        <dbReference type="SAM" id="Phobius"/>
    </source>
</evidence>
<dbReference type="Proteomes" id="UP000268313">
    <property type="component" value="Unassembled WGS sequence"/>
</dbReference>